<feature type="domain" description="Ubiquitin-like" evidence="1">
    <location>
        <begin position="1"/>
        <end position="76"/>
    </location>
</feature>
<evidence type="ECO:0000259" key="1">
    <source>
        <dbReference type="PROSITE" id="PS50053"/>
    </source>
</evidence>
<comment type="caution">
    <text evidence="2">The sequence shown here is derived from an EMBL/GenBank/DDBJ whole genome shotgun (WGS) entry which is preliminary data.</text>
</comment>
<dbReference type="SUPFAM" id="SSF54236">
    <property type="entry name" value="Ubiquitin-like"/>
    <property type="match status" value="1"/>
</dbReference>
<proteinExistence type="predicted"/>
<dbReference type="InterPro" id="IPR000626">
    <property type="entry name" value="Ubiquitin-like_dom"/>
</dbReference>
<dbReference type="InterPro" id="IPR029071">
    <property type="entry name" value="Ubiquitin-like_domsf"/>
</dbReference>
<dbReference type="Pfam" id="PF00240">
    <property type="entry name" value="ubiquitin"/>
    <property type="match status" value="1"/>
</dbReference>
<sequence>MKIFIRRFTGKTLTLDALAQDKIERLKCRIYIMEGIPVGQQRLIFAGKQLEDERTLADYGILHEGTFHLVLPLRGGKPIIRLRSLNNQIVSNVSVHLHLASNIWNLSSIYPIPSNTDRMSFIEWNNIEVHPDGQLHFNNDMKIQQNDMFPNISFEQDHKMLFWEASTNNSITSKFNLDKSLCVSRHDFSRILNYMLKEMTFSLEDRDDMITYILPQLDEEDPNHEYKNVIFRFLTPDEYSSVAELNVRPTPERMIRAFVVFSLSDDKTNISTMEDINGMLMNWKFSEDENDSGLLVHEWGSMFVPY</sequence>
<dbReference type="EMBL" id="CAJOBS010006926">
    <property type="protein sequence ID" value="CAF4917402.1"/>
    <property type="molecule type" value="Genomic_DNA"/>
</dbReference>
<evidence type="ECO:0000313" key="3">
    <source>
        <dbReference type="Proteomes" id="UP000663838"/>
    </source>
</evidence>
<gene>
    <name evidence="2" type="ORF">TOA249_LOCUS31847</name>
</gene>
<dbReference type="Proteomes" id="UP000663838">
    <property type="component" value="Unassembled WGS sequence"/>
</dbReference>
<dbReference type="PRINTS" id="PR00348">
    <property type="entry name" value="UBIQUITIN"/>
</dbReference>
<evidence type="ECO:0000313" key="2">
    <source>
        <dbReference type="EMBL" id="CAF4917402.1"/>
    </source>
</evidence>
<name>A0A821W1Y9_9BILA</name>
<dbReference type="FunFam" id="3.10.20.90:FF:000222">
    <property type="entry name" value="Polyubiquitin 5"/>
    <property type="match status" value="1"/>
</dbReference>
<reference evidence="2" key="1">
    <citation type="submission" date="2021-02" db="EMBL/GenBank/DDBJ databases">
        <authorList>
            <person name="Nowell W R."/>
        </authorList>
    </citation>
    <scope>NUCLEOTIDE SEQUENCE</scope>
</reference>
<dbReference type="PANTHER" id="PTHR10666">
    <property type="entry name" value="UBIQUITIN"/>
    <property type="match status" value="1"/>
</dbReference>
<protein>
    <recommendedName>
        <fullName evidence="1">Ubiquitin-like domain-containing protein</fullName>
    </recommendedName>
</protein>
<dbReference type="PROSITE" id="PS50053">
    <property type="entry name" value="UBIQUITIN_2"/>
    <property type="match status" value="1"/>
</dbReference>
<dbReference type="InterPro" id="IPR019956">
    <property type="entry name" value="Ubiquitin_dom"/>
</dbReference>
<dbReference type="Gene3D" id="3.10.20.90">
    <property type="entry name" value="Phosphatidylinositol 3-kinase Catalytic Subunit, Chain A, domain 1"/>
    <property type="match status" value="1"/>
</dbReference>
<dbReference type="SMART" id="SM00213">
    <property type="entry name" value="UBQ"/>
    <property type="match status" value="1"/>
</dbReference>
<dbReference type="AlphaFoldDB" id="A0A821W1Y9"/>
<organism evidence="2 3">
    <name type="scientific">Rotaria socialis</name>
    <dbReference type="NCBI Taxonomy" id="392032"/>
    <lineage>
        <taxon>Eukaryota</taxon>
        <taxon>Metazoa</taxon>
        <taxon>Spiralia</taxon>
        <taxon>Gnathifera</taxon>
        <taxon>Rotifera</taxon>
        <taxon>Eurotatoria</taxon>
        <taxon>Bdelloidea</taxon>
        <taxon>Philodinida</taxon>
        <taxon>Philodinidae</taxon>
        <taxon>Rotaria</taxon>
    </lineage>
</organism>
<dbReference type="InterPro" id="IPR050158">
    <property type="entry name" value="Ubiquitin_ubiquitin-like"/>
</dbReference>
<accession>A0A821W1Y9</accession>